<dbReference type="Gene3D" id="3.30.70.1660">
    <property type="match status" value="1"/>
</dbReference>
<dbReference type="FunFam" id="3.30.160.20:FF:000010">
    <property type="entry name" value="Peptide chain release factor 2"/>
    <property type="match status" value="1"/>
</dbReference>
<dbReference type="SUPFAM" id="SSF75620">
    <property type="entry name" value="Release factor"/>
    <property type="match status" value="1"/>
</dbReference>
<evidence type="ECO:0000256" key="6">
    <source>
        <dbReference type="SAM" id="Coils"/>
    </source>
</evidence>
<dbReference type="OrthoDB" id="9806673at2"/>
<comment type="subcellular location">
    <subcellularLocation>
        <location evidence="4">Cytoplasm</location>
    </subcellularLocation>
</comment>
<keyword evidence="3 4" id="KW-0648">Protein biosynthesis</keyword>
<dbReference type="AlphaFoldDB" id="A0A4D6Y7U8"/>
<dbReference type="PANTHER" id="PTHR43116">
    <property type="entry name" value="PEPTIDE CHAIN RELEASE FACTOR 2"/>
    <property type="match status" value="1"/>
</dbReference>
<gene>
    <name evidence="4 8" type="primary">prfB</name>
    <name evidence="8" type="ORF">D9V75_02100</name>
</gene>
<keyword evidence="2 4" id="KW-0488">Methylation</keyword>
<dbReference type="RefSeq" id="WP_158343766.1">
    <property type="nucleotide sequence ID" value="NZ_CP034861.1"/>
</dbReference>
<evidence type="ECO:0000256" key="5">
    <source>
        <dbReference type="NCBIfam" id="TIGR00020"/>
    </source>
</evidence>
<reference evidence="8 9" key="2">
    <citation type="submission" date="2019-05" db="EMBL/GenBank/DDBJ databases">
        <title>Genome evolution of the obligate endosymbiont Buchnera aphidicola.</title>
        <authorList>
            <person name="Moran N.A."/>
        </authorList>
    </citation>
    <scope>NUCLEOTIDE SEQUENCE [LARGE SCALE GENOMIC DNA]</scope>
    <source>
        <strain evidence="8 9">Mst</strain>
    </source>
</reference>
<accession>A0A4D6Y7U8</accession>
<dbReference type="Proteomes" id="UP000298673">
    <property type="component" value="Chromosome"/>
</dbReference>
<dbReference type="PANTHER" id="PTHR43116:SF3">
    <property type="entry name" value="CLASS I PEPTIDE CHAIN RELEASE FACTOR"/>
    <property type="match status" value="1"/>
</dbReference>
<feature type="modified residue" description="N5-methylglutamine" evidence="4">
    <location>
        <position position="252"/>
    </location>
</feature>
<dbReference type="PROSITE" id="PS00745">
    <property type="entry name" value="RF_PROK_I"/>
    <property type="match status" value="1"/>
</dbReference>
<proteinExistence type="inferred from homology"/>
<dbReference type="InterPro" id="IPR000352">
    <property type="entry name" value="Pep_chain_release_fac_I"/>
</dbReference>
<keyword evidence="4" id="KW-0963">Cytoplasm</keyword>
<dbReference type="NCBIfam" id="TIGR00020">
    <property type="entry name" value="prfB"/>
    <property type="match status" value="1"/>
</dbReference>
<reference evidence="8 9" key="1">
    <citation type="submission" date="2018-12" db="EMBL/GenBank/DDBJ databases">
        <authorList>
            <person name="Chong R.A."/>
        </authorList>
    </citation>
    <scope>NUCLEOTIDE SEQUENCE [LARGE SCALE GENOMIC DNA]</scope>
    <source>
        <strain evidence="8 9">Mst</strain>
    </source>
</reference>
<dbReference type="InterPro" id="IPR045853">
    <property type="entry name" value="Pep_chain_release_fac_I_sf"/>
</dbReference>
<keyword evidence="6" id="KW-0175">Coiled coil</keyword>
<dbReference type="GO" id="GO:0005737">
    <property type="term" value="C:cytoplasm"/>
    <property type="evidence" value="ECO:0007669"/>
    <property type="project" value="UniProtKB-SubCell"/>
</dbReference>
<dbReference type="InterPro" id="IPR004374">
    <property type="entry name" value="PrfB"/>
</dbReference>
<dbReference type="InterPro" id="IPR005139">
    <property type="entry name" value="PCRF"/>
</dbReference>
<feature type="domain" description="Prokaryotic-type class I peptide chain release factors" evidence="7">
    <location>
        <begin position="245"/>
        <end position="261"/>
    </location>
</feature>
<dbReference type="HAMAP" id="MF_00094">
    <property type="entry name" value="Rel_fac_2"/>
    <property type="match status" value="1"/>
</dbReference>
<evidence type="ECO:0000313" key="8">
    <source>
        <dbReference type="EMBL" id="QCI24483.1"/>
    </source>
</evidence>
<comment type="PTM">
    <text evidence="4">Methylated by PrmC. Methylation increases the termination efficiency of RF2.</text>
</comment>
<evidence type="ECO:0000256" key="4">
    <source>
        <dbReference type="HAMAP-Rule" id="MF_00094"/>
    </source>
</evidence>
<feature type="coiled-coil region" evidence="6">
    <location>
        <begin position="281"/>
        <end position="315"/>
    </location>
</feature>
<comment type="similarity">
    <text evidence="1 4">Belongs to the prokaryotic/mitochondrial release factor family.</text>
</comment>
<comment type="function">
    <text evidence="4">Peptide chain release factor 2 directs the termination of translation in response to the peptide chain termination codons UGA and UAA.</text>
</comment>
<dbReference type="SMART" id="SM00937">
    <property type="entry name" value="PCRF"/>
    <property type="match status" value="1"/>
</dbReference>
<name>A0A4D6Y7U8_9GAMM</name>
<evidence type="ECO:0000313" key="9">
    <source>
        <dbReference type="Proteomes" id="UP000298673"/>
    </source>
</evidence>
<sequence>MLETNTIKNQINTFIKKLTDIKRYLDYKEKITRISEINLELLLPETWKIQKNVKKLNKEKTKLNTTIKKINTIEKQIKEVTIFLELAIETKDSIILKEIIKELENIKKKIKTIEFYRMFSKKYDHYNCYIDIQSGSGGIEAQDWSKMLLRMYIKWADKKGLKTEIINESFGEITGIKSATIKISGEYAFGWLRTETGVHRLIRKSPFNAGNRRHTSFSSTFIYPEIKNKINVNIRLSDLRIDVYRASGAGGQHVNRTESAVRITHLPTGIVTQCQNNRSQHKNKEQAMKQMQLKLHNIQIKIKELEEKKIEKNKSDITWGNQIRSYILDNSKIKDLRTGIEKNDVQSVLNGDLDDFIEQSLKMGL</sequence>
<dbReference type="Gene3D" id="3.30.160.20">
    <property type="match status" value="1"/>
</dbReference>
<dbReference type="Pfam" id="PF00472">
    <property type="entry name" value="RF-1"/>
    <property type="match status" value="1"/>
</dbReference>
<dbReference type="GO" id="GO:0016149">
    <property type="term" value="F:translation release factor activity, codon specific"/>
    <property type="evidence" value="ECO:0007669"/>
    <property type="project" value="UniProtKB-UniRule"/>
</dbReference>
<organism evidence="8 9">
    <name type="scientific">Buchnera aphidicola</name>
    <name type="common">Muscaphis stroyani</name>
    <dbReference type="NCBI Taxonomy" id="1241869"/>
    <lineage>
        <taxon>Bacteria</taxon>
        <taxon>Pseudomonadati</taxon>
        <taxon>Pseudomonadota</taxon>
        <taxon>Gammaproteobacteria</taxon>
        <taxon>Enterobacterales</taxon>
        <taxon>Erwiniaceae</taxon>
        <taxon>Buchnera</taxon>
    </lineage>
</organism>
<evidence type="ECO:0000256" key="1">
    <source>
        <dbReference type="ARBA" id="ARBA00010835"/>
    </source>
</evidence>
<dbReference type="Gene3D" id="1.20.58.410">
    <property type="entry name" value="Release factor"/>
    <property type="match status" value="1"/>
</dbReference>
<evidence type="ECO:0000256" key="2">
    <source>
        <dbReference type="ARBA" id="ARBA00022481"/>
    </source>
</evidence>
<evidence type="ECO:0000259" key="7">
    <source>
        <dbReference type="PROSITE" id="PS00745"/>
    </source>
</evidence>
<dbReference type="EMBL" id="CP034861">
    <property type="protein sequence ID" value="QCI24483.1"/>
    <property type="molecule type" value="Genomic_DNA"/>
</dbReference>
<dbReference type="Pfam" id="PF03462">
    <property type="entry name" value="PCRF"/>
    <property type="match status" value="1"/>
</dbReference>
<evidence type="ECO:0000256" key="3">
    <source>
        <dbReference type="ARBA" id="ARBA00022917"/>
    </source>
</evidence>
<protein>
    <recommendedName>
        <fullName evidence="4 5">Peptide chain release factor 2</fullName>
        <shortName evidence="4">RF-2</shortName>
    </recommendedName>
</protein>